<keyword evidence="3" id="KW-1185">Reference proteome</keyword>
<name>B2VHL3_ERWT9</name>
<reference evidence="2 3" key="1">
    <citation type="journal article" date="2008" name="Environ. Microbiol.">
        <title>The genome of Erwinia tasmaniensis strain Et1/99, a non-pathogenic bacterium in the genus Erwinia.</title>
        <authorList>
            <person name="Kube M."/>
            <person name="Migdoll A.M."/>
            <person name="Mueller I."/>
            <person name="Kuhl H."/>
            <person name="Beck A."/>
            <person name="Reinhardt R."/>
            <person name="Geider K."/>
        </authorList>
    </citation>
    <scope>NUCLEOTIDE SEQUENCE [LARGE SCALE GENOMIC DNA]</scope>
    <source>
        <strain evidence="3">DSM 17950 / CFBP 7177 / CIP 109463 / NCPPB 4357 / Et1/99</strain>
    </source>
</reference>
<dbReference type="Pfam" id="PF01425">
    <property type="entry name" value="Amidase"/>
    <property type="match status" value="1"/>
</dbReference>
<dbReference type="Proteomes" id="UP000001726">
    <property type="component" value="Chromosome"/>
</dbReference>
<feature type="domain" description="Amidase" evidence="1">
    <location>
        <begin position="25"/>
        <end position="444"/>
    </location>
</feature>
<evidence type="ECO:0000313" key="2">
    <source>
        <dbReference type="EMBL" id="CAO97672.1"/>
    </source>
</evidence>
<dbReference type="EMBL" id="CU468135">
    <property type="protein sequence ID" value="CAO97672.1"/>
    <property type="molecule type" value="Genomic_DNA"/>
</dbReference>
<dbReference type="AlphaFoldDB" id="B2VHL3"/>
<evidence type="ECO:0000313" key="3">
    <source>
        <dbReference type="Proteomes" id="UP000001726"/>
    </source>
</evidence>
<protein>
    <submittedName>
        <fullName evidence="2">Amidase</fullName>
    </submittedName>
</protein>
<dbReference type="OrthoDB" id="9811471at2"/>
<gene>
    <name evidence="2" type="ordered locus">ETA_26260</name>
</gene>
<dbReference type="PANTHER" id="PTHR11895:SF172">
    <property type="entry name" value="GLUTAMYL-TRNA(GLN) AMIDOTRANSFERASE"/>
    <property type="match status" value="1"/>
</dbReference>
<dbReference type="HOGENOM" id="CLU_009600_0_3_6"/>
<evidence type="ECO:0000259" key="1">
    <source>
        <dbReference type="Pfam" id="PF01425"/>
    </source>
</evidence>
<proteinExistence type="predicted"/>
<dbReference type="PANTHER" id="PTHR11895">
    <property type="entry name" value="TRANSAMIDASE"/>
    <property type="match status" value="1"/>
</dbReference>
<dbReference type="InterPro" id="IPR036928">
    <property type="entry name" value="AS_sf"/>
</dbReference>
<dbReference type="NCBIfam" id="TIGR02715">
    <property type="entry name" value="amido_AtzE"/>
    <property type="match status" value="1"/>
</dbReference>
<dbReference type="GO" id="GO:0003824">
    <property type="term" value="F:catalytic activity"/>
    <property type="evidence" value="ECO:0007669"/>
    <property type="project" value="InterPro"/>
</dbReference>
<dbReference type="RefSeq" id="WP_012442337.1">
    <property type="nucleotide sequence ID" value="NC_010694.1"/>
</dbReference>
<accession>B2VHL3</accession>
<sequence length="465" mass="49321">MNLASLSISELKRALAAGELSAREIASQTLAAIEQANPRLNAWTGITEDRMLREADRLDERQRQGQPLPALAAVPYAVKNLFDVAGHSTLAGASLFSDRPAAAHDAWAIDKLAASGGLLSGMLNMDAYAYGFTTENSHYGATRNPHDTARIAGGSSGGSAAAVAAGLVHFSLGSDTNGSIRVPASLCGIFGLKPTFGRLSRSGTHPFVASLDHIGPFARRVSDLAQVYDVLQGRDASDSFQADKAVQPVTPLLDAGLEGLRCGVLGGWFQQWCDDDARAAVASAARALDACEEIVLPQAELARSAAFIITASEGGNHYLPELRHAAERFEPLSRERLLAGAMIPAAWYVQAQRFRRHFQQQVLPLFKDVDVLIAPATPTSATLIGQETMRINGCDLPVRASMGMLTQPISFLGLPVTTVPLRTASGMPIGLQLIAAPFKEEACLRVAGVLEQLGIAQALPVNRGE</sequence>
<dbReference type="InterPro" id="IPR023631">
    <property type="entry name" value="Amidase_dom"/>
</dbReference>
<dbReference type="eggNOG" id="COG0154">
    <property type="taxonomic scope" value="Bacteria"/>
</dbReference>
<dbReference type="InterPro" id="IPR000120">
    <property type="entry name" value="Amidase"/>
</dbReference>
<dbReference type="SUPFAM" id="SSF75304">
    <property type="entry name" value="Amidase signature (AS) enzymes"/>
    <property type="match status" value="1"/>
</dbReference>
<organism evidence="2 3">
    <name type="scientific">Erwinia tasmaniensis (strain DSM 17950 / CFBP 7177 / CIP 109463 / NCPPB 4357 / Et1/99)</name>
    <dbReference type="NCBI Taxonomy" id="465817"/>
    <lineage>
        <taxon>Bacteria</taxon>
        <taxon>Pseudomonadati</taxon>
        <taxon>Pseudomonadota</taxon>
        <taxon>Gammaproteobacteria</taxon>
        <taxon>Enterobacterales</taxon>
        <taxon>Erwiniaceae</taxon>
        <taxon>Erwinia</taxon>
    </lineage>
</organism>
<dbReference type="KEGG" id="eta:ETA_26260"/>
<dbReference type="STRING" id="465817.ETA_26260"/>
<dbReference type="Gene3D" id="3.90.1300.10">
    <property type="entry name" value="Amidase signature (AS) domain"/>
    <property type="match status" value="1"/>
</dbReference>
<dbReference type="InterPro" id="IPR014087">
    <property type="entry name" value="Carboxybiuret_hydro_AtzE"/>
</dbReference>
<dbReference type="NCBIfam" id="NF006631">
    <property type="entry name" value="PRK09201.1"/>
    <property type="match status" value="1"/>
</dbReference>